<accession>A0A5M8FQ79</accession>
<dbReference type="InterPro" id="IPR036061">
    <property type="entry name" value="CheW-like_dom_sf"/>
</dbReference>
<dbReference type="Gene3D" id="2.30.30.40">
    <property type="entry name" value="SH3 Domains"/>
    <property type="match status" value="2"/>
</dbReference>
<dbReference type="PANTHER" id="PTHR22617:SF23">
    <property type="entry name" value="CHEMOTAXIS PROTEIN CHEW"/>
    <property type="match status" value="1"/>
</dbReference>
<dbReference type="SUPFAM" id="SSF50341">
    <property type="entry name" value="CheW-like"/>
    <property type="match status" value="2"/>
</dbReference>
<gene>
    <name evidence="2" type="ORF">F2Q65_11615</name>
</gene>
<dbReference type="Pfam" id="PF01584">
    <property type="entry name" value="CheW"/>
    <property type="match status" value="2"/>
</dbReference>
<organism evidence="2 3">
    <name type="scientific">Thiohalocapsa marina</name>
    <dbReference type="NCBI Taxonomy" id="424902"/>
    <lineage>
        <taxon>Bacteria</taxon>
        <taxon>Pseudomonadati</taxon>
        <taxon>Pseudomonadota</taxon>
        <taxon>Gammaproteobacteria</taxon>
        <taxon>Chromatiales</taxon>
        <taxon>Chromatiaceae</taxon>
        <taxon>Thiohalocapsa</taxon>
    </lineage>
</organism>
<dbReference type="OrthoDB" id="9790406at2"/>
<name>A0A5M8FQ79_9GAMM</name>
<dbReference type="GO" id="GO:0007165">
    <property type="term" value="P:signal transduction"/>
    <property type="evidence" value="ECO:0007669"/>
    <property type="project" value="InterPro"/>
</dbReference>
<dbReference type="Proteomes" id="UP000322981">
    <property type="component" value="Unassembled WGS sequence"/>
</dbReference>
<protein>
    <submittedName>
        <fullName evidence="2">Chemotaxis protein CheW</fullName>
    </submittedName>
</protein>
<dbReference type="InterPro" id="IPR039315">
    <property type="entry name" value="CheW"/>
</dbReference>
<evidence type="ECO:0000259" key="1">
    <source>
        <dbReference type="PROSITE" id="PS50851"/>
    </source>
</evidence>
<evidence type="ECO:0000313" key="2">
    <source>
        <dbReference type="EMBL" id="KAA6184615.1"/>
    </source>
</evidence>
<dbReference type="GO" id="GO:0005829">
    <property type="term" value="C:cytosol"/>
    <property type="evidence" value="ECO:0007669"/>
    <property type="project" value="TreeGrafter"/>
</dbReference>
<proteinExistence type="predicted"/>
<dbReference type="PANTHER" id="PTHR22617">
    <property type="entry name" value="CHEMOTAXIS SENSOR HISTIDINE KINASE-RELATED"/>
    <property type="match status" value="1"/>
</dbReference>
<sequence length="347" mass="37548">MSHHLIFELDGVRYAIAADAVRTLFWLPQLSPMEDVPDYFAGMVNLHGRALPVIDLGRRFGHAGRTWSLHQVVVLLEIDDRRFGLLADAVHDLAPIAEDGIEPYPDLGAARGVGKIPVIAGAVKLDDAVLILLDLRTLLTELSAFADQPPDLLPDLLPDLPPALPPAQEDAPIGFGPLDAEASARLRQRTHRLAQPEATPQSASALYALVQIGGERYAIEIDQVLECAHLANLTPIPCCPDLILGCINLRGAILTVLDLAPLVQGIARQDYRAVVVLQVDGWRFGLAVHEIDDIRAVSPRALSPLGSDGSAQRHCRRLLHDEQGVAGVLDLQGMLRQGLLDVNDPTV</sequence>
<dbReference type="EMBL" id="VWXX01000017">
    <property type="protein sequence ID" value="KAA6184615.1"/>
    <property type="molecule type" value="Genomic_DNA"/>
</dbReference>
<dbReference type="AlphaFoldDB" id="A0A5M8FQ79"/>
<keyword evidence="3" id="KW-1185">Reference proteome</keyword>
<dbReference type="Gene3D" id="2.40.50.180">
    <property type="entry name" value="CheA-289, Domain 4"/>
    <property type="match status" value="2"/>
</dbReference>
<dbReference type="GO" id="GO:0006935">
    <property type="term" value="P:chemotaxis"/>
    <property type="evidence" value="ECO:0007669"/>
    <property type="project" value="InterPro"/>
</dbReference>
<feature type="domain" description="CheW-like" evidence="1">
    <location>
        <begin position="204"/>
        <end position="340"/>
    </location>
</feature>
<dbReference type="CDD" id="cd00588">
    <property type="entry name" value="CheW_like"/>
    <property type="match status" value="2"/>
</dbReference>
<reference evidence="2 3" key="1">
    <citation type="submission" date="2019-09" db="EMBL/GenBank/DDBJ databases">
        <title>Whole-genome sequence of the purple sulfur bacterium Thiohalocapsa marina DSM 19078.</title>
        <authorList>
            <person name="Kyndt J.A."/>
            <person name="Meyer T.E."/>
        </authorList>
    </citation>
    <scope>NUCLEOTIDE SEQUENCE [LARGE SCALE GENOMIC DNA]</scope>
    <source>
        <strain evidence="2 3">DSM 19078</strain>
    </source>
</reference>
<dbReference type="SMART" id="SM00260">
    <property type="entry name" value="CheW"/>
    <property type="match status" value="2"/>
</dbReference>
<dbReference type="RefSeq" id="WP_150093548.1">
    <property type="nucleotide sequence ID" value="NZ_JBFUOH010000035.1"/>
</dbReference>
<dbReference type="PROSITE" id="PS50851">
    <property type="entry name" value="CHEW"/>
    <property type="match status" value="2"/>
</dbReference>
<dbReference type="InterPro" id="IPR002545">
    <property type="entry name" value="CheW-lke_dom"/>
</dbReference>
<comment type="caution">
    <text evidence="2">The sequence shown here is derived from an EMBL/GenBank/DDBJ whole genome shotgun (WGS) entry which is preliminary data.</text>
</comment>
<feature type="domain" description="CheW-like" evidence="1">
    <location>
        <begin position="1"/>
        <end position="144"/>
    </location>
</feature>
<evidence type="ECO:0000313" key="3">
    <source>
        <dbReference type="Proteomes" id="UP000322981"/>
    </source>
</evidence>